<accession>A0A8S5M5C4</accession>
<protein>
    <submittedName>
        <fullName evidence="1">Uncharacterized protein</fullName>
    </submittedName>
</protein>
<organism evidence="1">
    <name type="scientific">Podoviridae sp. ctaNW81</name>
    <dbReference type="NCBI Taxonomy" id="2826562"/>
    <lineage>
        <taxon>Viruses</taxon>
        <taxon>Duplodnaviria</taxon>
        <taxon>Heunggongvirae</taxon>
        <taxon>Uroviricota</taxon>
        <taxon>Caudoviricetes</taxon>
    </lineage>
</organism>
<sequence length="32" mass="3580">MTKVSVDLNSLDFSGLSYGKHKIRVKARRGDT</sequence>
<proteinExistence type="predicted"/>
<dbReference type="EMBL" id="BK014826">
    <property type="protein sequence ID" value="DAD77501.1"/>
    <property type="molecule type" value="Genomic_DNA"/>
</dbReference>
<name>A0A8S5M5C4_9CAUD</name>
<reference evidence="1" key="1">
    <citation type="journal article" date="2021" name="Proc. Natl. Acad. Sci. U.S.A.">
        <title>A Catalog of Tens of Thousands of Viruses from Human Metagenomes Reveals Hidden Associations with Chronic Diseases.</title>
        <authorList>
            <person name="Tisza M.J."/>
            <person name="Buck C.B."/>
        </authorList>
    </citation>
    <scope>NUCLEOTIDE SEQUENCE</scope>
    <source>
        <strain evidence="1">CtaNW81</strain>
    </source>
</reference>
<evidence type="ECO:0000313" key="1">
    <source>
        <dbReference type="EMBL" id="DAD77501.1"/>
    </source>
</evidence>